<gene>
    <name evidence="1" type="ORF">C7I85_12235</name>
</gene>
<dbReference type="RefSeq" id="WP_106724268.1">
    <property type="nucleotide sequence ID" value="NZ_PXYL01000005.1"/>
</dbReference>
<accession>A0A2P7SEA7</accession>
<organism evidence="1 2">
    <name type="scientific">Pseudaminobacter soli</name>
    <name type="common">ex Li et al. 2025</name>
    <dbReference type="NCBI Taxonomy" id="1295366"/>
    <lineage>
        <taxon>Bacteria</taxon>
        <taxon>Pseudomonadati</taxon>
        <taxon>Pseudomonadota</taxon>
        <taxon>Alphaproteobacteria</taxon>
        <taxon>Hyphomicrobiales</taxon>
        <taxon>Phyllobacteriaceae</taxon>
        <taxon>Pseudaminobacter</taxon>
    </lineage>
</organism>
<protein>
    <submittedName>
        <fullName evidence="1">Uncharacterized protein</fullName>
    </submittedName>
</protein>
<sequence length="95" mass="10785">MDNRFWLELREPNRVPQRKGPFLKSRTAEVLREFMDARPTAFISVVTVDHDGPLFEDAPECLMIADGRSKARALRHIQSSKAAHASALISKEQPK</sequence>
<proteinExistence type="predicted"/>
<keyword evidence="2" id="KW-1185">Reference proteome</keyword>
<evidence type="ECO:0000313" key="2">
    <source>
        <dbReference type="Proteomes" id="UP000240653"/>
    </source>
</evidence>
<name>A0A2P7SEA7_9HYPH</name>
<evidence type="ECO:0000313" key="1">
    <source>
        <dbReference type="EMBL" id="PSJ60803.1"/>
    </source>
</evidence>
<dbReference type="Proteomes" id="UP000240653">
    <property type="component" value="Unassembled WGS sequence"/>
</dbReference>
<dbReference type="OrthoDB" id="8101309at2"/>
<comment type="caution">
    <text evidence="1">The sequence shown here is derived from an EMBL/GenBank/DDBJ whole genome shotgun (WGS) entry which is preliminary data.</text>
</comment>
<reference evidence="1 2" key="1">
    <citation type="submission" date="2018-03" db="EMBL/GenBank/DDBJ databases">
        <title>The draft genome of Mesorhizobium soli JCM 19897.</title>
        <authorList>
            <person name="Li L."/>
            <person name="Liu L."/>
            <person name="Liang L."/>
            <person name="Wang T."/>
            <person name="Zhang X."/>
        </authorList>
    </citation>
    <scope>NUCLEOTIDE SEQUENCE [LARGE SCALE GENOMIC DNA]</scope>
    <source>
        <strain evidence="1 2">JCM 19897</strain>
    </source>
</reference>
<dbReference type="AlphaFoldDB" id="A0A2P7SEA7"/>
<dbReference type="EMBL" id="PXYL01000005">
    <property type="protein sequence ID" value="PSJ60803.1"/>
    <property type="molecule type" value="Genomic_DNA"/>
</dbReference>